<accession>A0A1F8EWQ3</accession>
<evidence type="ECO:0000313" key="2">
    <source>
        <dbReference type="Proteomes" id="UP000177507"/>
    </source>
</evidence>
<dbReference type="Proteomes" id="UP000177507">
    <property type="component" value="Unassembled WGS sequence"/>
</dbReference>
<dbReference type="AlphaFoldDB" id="A0A1F8EWQ3"/>
<dbReference type="EMBL" id="MGJI01000020">
    <property type="protein sequence ID" value="OGN04469.1"/>
    <property type="molecule type" value="Genomic_DNA"/>
</dbReference>
<sequence>MQNQAKKKIILEHGGRSYKAYFENDPGSCGVGRTRKEAIAALYTYEIGKLILDNPEQFGFEIVDNT</sequence>
<gene>
    <name evidence="1" type="ORF">A2831_02840</name>
</gene>
<protein>
    <submittedName>
        <fullName evidence="1">Uncharacterized protein</fullName>
    </submittedName>
</protein>
<organism evidence="1 2">
    <name type="scientific">Candidatus Yanofskybacteria bacterium RIFCSPHIGHO2_01_FULL_44_17</name>
    <dbReference type="NCBI Taxonomy" id="1802668"/>
    <lineage>
        <taxon>Bacteria</taxon>
        <taxon>Candidatus Yanofskyibacteriota</taxon>
    </lineage>
</organism>
<comment type="caution">
    <text evidence="1">The sequence shown here is derived from an EMBL/GenBank/DDBJ whole genome shotgun (WGS) entry which is preliminary data.</text>
</comment>
<evidence type="ECO:0000313" key="1">
    <source>
        <dbReference type="EMBL" id="OGN04469.1"/>
    </source>
</evidence>
<proteinExistence type="predicted"/>
<name>A0A1F8EWQ3_9BACT</name>
<dbReference type="STRING" id="1802668.A2831_02840"/>
<reference evidence="1 2" key="1">
    <citation type="journal article" date="2016" name="Nat. Commun.">
        <title>Thousands of microbial genomes shed light on interconnected biogeochemical processes in an aquifer system.</title>
        <authorList>
            <person name="Anantharaman K."/>
            <person name="Brown C.T."/>
            <person name="Hug L.A."/>
            <person name="Sharon I."/>
            <person name="Castelle C.J."/>
            <person name="Probst A.J."/>
            <person name="Thomas B.C."/>
            <person name="Singh A."/>
            <person name="Wilkins M.J."/>
            <person name="Karaoz U."/>
            <person name="Brodie E.L."/>
            <person name="Williams K.H."/>
            <person name="Hubbard S.S."/>
            <person name="Banfield J.F."/>
        </authorList>
    </citation>
    <scope>NUCLEOTIDE SEQUENCE [LARGE SCALE GENOMIC DNA]</scope>
</reference>